<feature type="compositionally biased region" description="Polar residues" evidence="1">
    <location>
        <begin position="1"/>
        <end position="16"/>
    </location>
</feature>
<feature type="compositionally biased region" description="Basic and acidic residues" evidence="1">
    <location>
        <begin position="251"/>
        <end position="277"/>
    </location>
</feature>
<sequence length="884" mass="94357">MSSSTNTFNNTLQGPSTHAGLSHQQLQQRRMTLPAGIPRSSLTLPDGATSSPTSVRPPSPLRNTFIPDSFTGIDPDDVSDNESDDSNDINNSNTDDQNKRNNNNDPYRSPSPASSVSQLATSIAQRVGSFVTGASRGIPSTTGSSHLPTDAELEAEAQRERDRSRKEAERILTREAEERRMADERLLGMKDMGDSLPPPPSRTQTMSNASSPSSSPKDKESSSWWTAAKNRLTPTKEKEPLTPAQQVILDAKAREKEIEKDKKKIKGKEKENSKEWPTDTQAKYGDPALSNLNVPPGPQRRPVPTSPVSPTPSRTNMAPNLTPSPRRGDSAPSPSREATPLYAQFTTQGTLDVHGTLLTIVRRFEKLEKWTVGHVRALEERMSDVERWLVDKEKEKDERNPKDSESANAGSGTPDASRDLSEIREEITELQGRVGELGREMARMANPGHSRQSPSVTSSVILPPSNLSSAFTTPHHSRLVSSTARDSTSPPIASSKPSSGTRLPYPAGDYASPPDNVLSPPHSPPSSINSATRSRPMPIPTPNPGSGLPSSTSLSTSYSSASYSSISSLSSRPLPTSPRSSSVFSSSQASVHAVARTVSPTPMVPAQQAQIMSTLPPPKVSSLTSLSSSGSGGKRQSSVSPTPRKRYTVALGEPIVPRDTPDHSPPSTPGPSGPSGRRPGHSRNQSLVGTAIFGSEKHEQESSKEENEKEESDVFQDETIGKSAALRMVGGSGLGGEHSNASSASPSPASKRRIRAQSAYDFTAFLNSQQLQPQSSQQSLQSMTSQSSQGMVAPLKPRMLRSRSTDRFGSNGRRGTTGGSADSGSAAATGSSGGVGPGGSKFVDPLVLRKQERVLTKMAMPKPVGKVPIGQLVAFFDGDKKDKS</sequence>
<reference evidence="2 3" key="1">
    <citation type="submission" date="2014-02" db="EMBL/GenBank/DDBJ databases">
        <title>Transposable element dynamics among asymbiotic and ectomycorrhizal Amanita fungi.</title>
        <authorList>
            <consortium name="DOE Joint Genome Institute"/>
            <person name="Hess J."/>
            <person name="Skrede I."/>
            <person name="Wolfe B."/>
            <person name="LaButti K."/>
            <person name="Ohm R.A."/>
            <person name="Grigoriev I.V."/>
            <person name="Pringle A."/>
        </authorList>
    </citation>
    <scope>NUCLEOTIDE SEQUENCE [LARGE SCALE GENOMIC DNA]</scope>
    <source>
        <strain evidence="2 3">SKay4041</strain>
    </source>
</reference>
<feature type="compositionally biased region" description="Polar residues" evidence="1">
    <location>
        <begin position="449"/>
        <end position="501"/>
    </location>
</feature>
<evidence type="ECO:0000313" key="3">
    <source>
        <dbReference type="Proteomes" id="UP000242287"/>
    </source>
</evidence>
<dbReference type="Proteomes" id="UP000242287">
    <property type="component" value="Unassembled WGS sequence"/>
</dbReference>
<feature type="compositionally biased region" description="Polar residues" evidence="1">
    <location>
        <begin position="138"/>
        <end position="147"/>
    </location>
</feature>
<feature type="region of interest" description="Disordered" evidence="1">
    <location>
        <begin position="392"/>
        <end position="421"/>
    </location>
</feature>
<feature type="compositionally biased region" description="Basic and acidic residues" evidence="1">
    <location>
        <begin position="392"/>
        <end position="405"/>
    </location>
</feature>
<gene>
    <name evidence="2" type="ORF">AMATHDRAFT_67427</name>
</gene>
<feature type="compositionally biased region" description="Low complexity" evidence="1">
    <location>
        <begin position="809"/>
        <end position="830"/>
    </location>
</feature>
<feature type="compositionally biased region" description="Pro residues" evidence="1">
    <location>
        <begin position="295"/>
        <end position="310"/>
    </location>
</feature>
<dbReference type="STRING" id="703135.A0A2A9NE54"/>
<organism evidence="2 3">
    <name type="scientific">Amanita thiersii Skay4041</name>
    <dbReference type="NCBI Taxonomy" id="703135"/>
    <lineage>
        <taxon>Eukaryota</taxon>
        <taxon>Fungi</taxon>
        <taxon>Dikarya</taxon>
        <taxon>Basidiomycota</taxon>
        <taxon>Agaricomycotina</taxon>
        <taxon>Agaricomycetes</taxon>
        <taxon>Agaricomycetidae</taxon>
        <taxon>Agaricales</taxon>
        <taxon>Pluteineae</taxon>
        <taxon>Amanitaceae</taxon>
        <taxon>Amanita</taxon>
    </lineage>
</organism>
<feature type="compositionally biased region" description="Acidic residues" evidence="1">
    <location>
        <begin position="74"/>
        <end position="87"/>
    </location>
</feature>
<feature type="compositionally biased region" description="Low complexity" evidence="1">
    <location>
        <begin position="768"/>
        <end position="789"/>
    </location>
</feature>
<feature type="compositionally biased region" description="Basic and acidic residues" evidence="1">
    <location>
        <begin position="695"/>
        <end position="707"/>
    </location>
</feature>
<feature type="compositionally biased region" description="Basic and acidic residues" evidence="1">
    <location>
        <begin position="156"/>
        <end position="193"/>
    </location>
</feature>
<feature type="compositionally biased region" description="Low complexity" evidence="1">
    <location>
        <begin position="620"/>
        <end position="640"/>
    </location>
</feature>
<keyword evidence="3" id="KW-1185">Reference proteome</keyword>
<feature type="region of interest" description="Disordered" evidence="1">
    <location>
        <begin position="1"/>
        <end position="120"/>
    </location>
</feature>
<feature type="region of interest" description="Disordered" evidence="1">
    <location>
        <begin position="444"/>
        <end position="843"/>
    </location>
</feature>
<feature type="compositionally biased region" description="Low complexity" evidence="1">
    <location>
        <begin position="88"/>
        <end position="105"/>
    </location>
</feature>
<feature type="compositionally biased region" description="Pro residues" evidence="1">
    <location>
        <begin position="663"/>
        <end position="672"/>
    </location>
</feature>
<dbReference type="EMBL" id="KZ302102">
    <property type="protein sequence ID" value="PFH47594.1"/>
    <property type="molecule type" value="Genomic_DNA"/>
</dbReference>
<feature type="compositionally biased region" description="Polar residues" evidence="1">
    <location>
        <begin position="111"/>
        <end position="120"/>
    </location>
</feature>
<name>A0A2A9NE54_9AGAR</name>
<evidence type="ECO:0000256" key="1">
    <source>
        <dbReference type="SAM" id="MobiDB-lite"/>
    </source>
</evidence>
<feature type="compositionally biased region" description="Low complexity" evidence="1">
    <location>
        <begin position="739"/>
        <end position="749"/>
    </location>
</feature>
<dbReference type="OrthoDB" id="3269842at2759"/>
<protein>
    <submittedName>
        <fullName evidence="2">Uncharacterized protein</fullName>
    </submittedName>
</protein>
<proteinExistence type="predicted"/>
<evidence type="ECO:0000313" key="2">
    <source>
        <dbReference type="EMBL" id="PFH47594.1"/>
    </source>
</evidence>
<dbReference type="AlphaFoldDB" id="A0A2A9NE54"/>
<feature type="compositionally biased region" description="Low complexity" evidence="1">
    <location>
        <begin position="544"/>
        <end position="595"/>
    </location>
</feature>
<feature type="region of interest" description="Disordered" evidence="1">
    <location>
        <begin position="134"/>
        <end position="337"/>
    </location>
</feature>
<accession>A0A2A9NE54</accession>